<dbReference type="RefSeq" id="WP_169673952.1">
    <property type="nucleotide sequence ID" value="NZ_JABBHF010000006.1"/>
</dbReference>
<dbReference type="EMBL" id="JABBHF010000006">
    <property type="protein sequence ID" value="NMH88352.1"/>
    <property type="molecule type" value="Genomic_DNA"/>
</dbReference>
<keyword evidence="2" id="KW-1185">Reference proteome</keyword>
<comment type="caution">
    <text evidence="1">The sequence shown here is derived from an EMBL/GenBank/DDBJ whole genome shotgun (WGS) entry which is preliminary data.</text>
</comment>
<evidence type="ECO:0000313" key="1">
    <source>
        <dbReference type="EMBL" id="NMH88352.1"/>
    </source>
</evidence>
<organism evidence="1 2">
    <name type="scientific">Flavivirga algicola</name>
    <dbReference type="NCBI Taxonomy" id="2729136"/>
    <lineage>
        <taxon>Bacteria</taxon>
        <taxon>Pseudomonadati</taxon>
        <taxon>Bacteroidota</taxon>
        <taxon>Flavobacteriia</taxon>
        <taxon>Flavobacteriales</taxon>
        <taxon>Flavobacteriaceae</taxon>
        <taxon>Flavivirga</taxon>
    </lineage>
</organism>
<gene>
    <name evidence="1" type="ORF">HHX25_12605</name>
</gene>
<accession>A0ABX1RXP4</accession>
<protein>
    <submittedName>
        <fullName evidence="1">Uncharacterized protein</fullName>
    </submittedName>
</protein>
<dbReference type="Proteomes" id="UP000746690">
    <property type="component" value="Unassembled WGS sequence"/>
</dbReference>
<evidence type="ECO:0000313" key="2">
    <source>
        <dbReference type="Proteomes" id="UP000746690"/>
    </source>
</evidence>
<sequence length="70" mass="8423">MDIVKLIVKKLEYNLTSEEAVHFKNWLDESQINESMFYRLKILKTKGICFLEVIDLDTQYAWNQVKQKLK</sequence>
<reference evidence="1 2" key="1">
    <citation type="submission" date="2020-04" db="EMBL/GenBank/DDBJ databases">
        <title>A Flavivirga sp. nov.</title>
        <authorList>
            <person name="Sun X."/>
        </authorList>
    </citation>
    <scope>NUCLEOTIDE SEQUENCE [LARGE SCALE GENOMIC DNA]</scope>
    <source>
        <strain evidence="1 2">Y03</strain>
    </source>
</reference>
<proteinExistence type="predicted"/>
<name>A0ABX1RXP4_9FLAO</name>